<accession>A0ABN9TTI8</accession>
<protein>
    <submittedName>
        <fullName evidence="1">Uncharacterized protein</fullName>
    </submittedName>
</protein>
<dbReference type="EMBL" id="CAUYUJ010015070">
    <property type="protein sequence ID" value="CAK0849547.1"/>
    <property type="molecule type" value="Genomic_DNA"/>
</dbReference>
<name>A0ABN9TTI8_9DINO</name>
<evidence type="ECO:0000313" key="2">
    <source>
        <dbReference type="Proteomes" id="UP001189429"/>
    </source>
</evidence>
<feature type="non-terminal residue" evidence="1">
    <location>
        <position position="1"/>
    </location>
</feature>
<organism evidence="1 2">
    <name type="scientific">Prorocentrum cordatum</name>
    <dbReference type="NCBI Taxonomy" id="2364126"/>
    <lineage>
        <taxon>Eukaryota</taxon>
        <taxon>Sar</taxon>
        <taxon>Alveolata</taxon>
        <taxon>Dinophyceae</taxon>
        <taxon>Prorocentrales</taxon>
        <taxon>Prorocentraceae</taxon>
        <taxon>Prorocentrum</taxon>
    </lineage>
</organism>
<sequence>DIAAADFSRAMAIRKRARTMLFEGSCREKARGAEMLQDTALQDLVRQVQSGWSGDWTHFVNGNADVELIPGEPGRHDQPLVGREKTEFRSLIYRLNWVGRETRAEACGTASILASRVENPSVGDALLANKMVDHLRQTAAIPITLWKFRPDDIIFVTSSDAGGVAASDADKAQLAWQ</sequence>
<keyword evidence="2" id="KW-1185">Reference proteome</keyword>
<feature type="non-terminal residue" evidence="1">
    <location>
        <position position="177"/>
    </location>
</feature>
<proteinExistence type="predicted"/>
<comment type="caution">
    <text evidence="1">The sequence shown here is derived from an EMBL/GenBank/DDBJ whole genome shotgun (WGS) entry which is preliminary data.</text>
</comment>
<reference evidence="1" key="1">
    <citation type="submission" date="2023-10" db="EMBL/GenBank/DDBJ databases">
        <authorList>
            <person name="Chen Y."/>
            <person name="Shah S."/>
            <person name="Dougan E. K."/>
            <person name="Thang M."/>
            <person name="Chan C."/>
        </authorList>
    </citation>
    <scope>NUCLEOTIDE SEQUENCE [LARGE SCALE GENOMIC DNA]</scope>
</reference>
<evidence type="ECO:0000313" key="1">
    <source>
        <dbReference type="EMBL" id="CAK0849547.1"/>
    </source>
</evidence>
<gene>
    <name evidence="1" type="ORF">PCOR1329_LOCUS42211</name>
</gene>
<dbReference type="Proteomes" id="UP001189429">
    <property type="component" value="Unassembled WGS sequence"/>
</dbReference>